<feature type="domain" description="XdhC Rossmann" evidence="1">
    <location>
        <begin position="163"/>
        <end position="306"/>
    </location>
</feature>
<keyword evidence="3" id="KW-1185">Reference proteome</keyword>
<evidence type="ECO:0000313" key="2">
    <source>
        <dbReference type="EMBL" id="PNV66137.1"/>
    </source>
</evidence>
<reference evidence="2 3" key="1">
    <citation type="journal article" date="2018" name="Int. J. Syst. Evol. Microbiol.">
        <title>Rubneribacter badeniensis gen. nov., sp. nov. and Enteroscipio rubneri gen. nov., sp. nov., new members of the Eggerthellaceae isolated from human faeces.</title>
        <authorList>
            <person name="Danylec N."/>
            <person name="Gobl A."/>
            <person name="Stoll D.A."/>
            <person name="Hetzer B."/>
            <person name="Kulling S.E."/>
            <person name="Huch M."/>
        </authorList>
    </citation>
    <scope>NUCLEOTIDE SEQUENCE [LARGE SCALE GENOMIC DNA]</scope>
    <source>
        <strain evidence="2 3">ResAG-85</strain>
    </source>
</reference>
<sequence>MKRETLEAIIADLKAGRAPALSTEDFPCFSAEALEGNEHVSPAYLDALAKRLTAADIPTFERAIRAIDEGDLAWLGFKIVYDADEAQRNTDNEVTKKYGDTGSADGEPLVFFCNDAKEIVASREPSPRDVFQMKDVTRGPSMHNEQFEGLTWLSVPLFEAVRVWLLGASDAASEVAALAAHVGFDVTVVDYDPAYVSEARFPSARRIVLEGGGFDGLAELACTPQDYVCVLTRGHMFDPEGCVWATRHGAHYVGMMGCAGKNDRVHDLVLAAGATEEDWERVKRPIGLKFGAKTPAELAIAIVAELVDVRYRQRYTEEARAKHEKSLGRE</sequence>
<organism evidence="2 3">
    <name type="scientific">Rubneribacter badeniensis</name>
    <dbReference type="NCBI Taxonomy" id="2070688"/>
    <lineage>
        <taxon>Bacteria</taxon>
        <taxon>Bacillati</taxon>
        <taxon>Actinomycetota</taxon>
        <taxon>Coriobacteriia</taxon>
        <taxon>Eggerthellales</taxon>
        <taxon>Eggerthellaceae</taxon>
        <taxon>Rubneribacter</taxon>
    </lineage>
</organism>
<dbReference type="Pfam" id="PF13478">
    <property type="entry name" value="XdhC_C"/>
    <property type="match status" value="1"/>
</dbReference>
<comment type="caution">
    <text evidence="2">The sequence shown here is derived from an EMBL/GenBank/DDBJ whole genome shotgun (WGS) entry which is preliminary data.</text>
</comment>
<dbReference type="EMBL" id="PPEL01000007">
    <property type="protein sequence ID" value="PNV66137.1"/>
    <property type="molecule type" value="Genomic_DNA"/>
</dbReference>
<dbReference type="PANTHER" id="PTHR30388:SF6">
    <property type="entry name" value="XANTHINE DEHYDROGENASE SUBUNIT A-RELATED"/>
    <property type="match status" value="1"/>
</dbReference>
<evidence type="ECO:0000259" key="1">
    <source>
        <dbReference type="Pfam" id="PF13478"/>
    </source>
</evidence>
<dbReference type="Proteomes" id="UP000236488">
    <property type="component" value="Unassembled WGS sequence"/>
</dbReference>
<gene>
    <name evidence="2" type="ORF">C2L80_02775</name>
</gene>
<name>A0A2K2U736_9ACTN</name>
<dbReference type="RefSeq" id="WP_087198072.1">
    <property type="nucleotide sequence ID" value="NZ_PPEL01000007.1"/>
</dbReference>
<protein>
    <submittedName>
        <fullName evidence="2">Xanthine dehydrogenase</fullName>
    </submittedName>
</protein>
<dbReference type="InterPro" id="IPR027051">
    <property type="entry name" value="XdhC_Rossmann_dom"/>
</dbReference>
<evidence type="ECO:0000313" key="3">
    <source>
        <dbReference type="Proteomes" id="UP000236488"/>
    </source>
</evidence>
<dbReference type="AlphaFoldDB" id="A0A2K2U736"/>
<accession>A0A2K2U736</accession>
<dbReference type="Gene3D" id="3.40.50.720">
    <property type="entry name" value="NAD(P)-binding Rossmann-like Domain"/>
    <property type="match status" value="1"/>
</dbReference>
<dbReference type="InterPro" id="IPR052698">
    <property type="entry name" value="MoCofactor_Util/Proc"/>
</dbReference>
<proteinExistence type="predicted"/>
<dbReference type="PANTHER" id="PTHR30388">
    <property type="entry name" value="ALDEHYDE OXIDOREDUCTASE MOLYBDENUM COFACTOR ASSEMBLY PROTEIN"/>
    <property type="match status" value="1"/>
</dbReference>